<feature type="transmembrane region" description="Helical" evidence="1">
    <location>
        <begin position="360"/>
        <end position="378"/>
    </location>
</feature>
<organism evidence="4">
    <name type="scientific">Pelagomonas calceolata</name>
    <dbReference type="NCBI Taxonomy" id="35677"/>
    <lineage>
        <taxon>Eukaryota</taxon>
        <taxon>Sar</taxon>
        <taxon>Stramenopiles</taxon>
        <taxon>Ochrophyta</taxon>
        <taxon>Pelagophyceae</taxon>
        <taxon>Pelagomonadales</taxon>
        <taxon>Pelagomonadaceae</taxon>
        <taxon>Pelagomonas</taxon>
    </lineage>
</organism>
<reference evidence="4" key="1">
    <citation type="submission" date="2021-01" db="EMBL/GenBank/DDBJ databases">
        <authorList>
            <person name="Corre E."/>
            <person name="Pelletier E."/>
            <person name="Niang G."/>
            <person name="Scheremetjew M."/>
            <person name="Finn R."/>
            <person name="Kale V."/>
            <person name="Holt S."/>
            <person name="Cochrane G."/>
            <person name="Meng A."/>
            <person name="Brown T."/>
            <person name="Cohen L."/>
        </authorList>
    </citation>
    <scope>NUCLEOTIDE SEQUENCE</scope>
    <source>
        <strain evidence="4">CCMP1756</strain>
    </source>
</reference>
<accession>A0A7S3ZVZ7</accession>
<dbReference type="PANTHER" id="PTHR23252:SF24">
    <property type="entry name" value="TRANSMEMBRANE PROTEIN 145"/>
    <property type="match status" value="1"/>
</dbReference>
<dbReference type="GO" id="GO:0007186">
    <property type="term" value="P:G protein-coupled receptor signaling pathway"/>
    <property type="evidence" value="ECO:0007669"/>
    <property type="project" value="InterPro"/>
</dbReference>
<dbReference type="Pfam" id="PF10192">
    <property type="entry name" value="GPR180-TMEM145_TM"/>
    <property type="match status" value="2"/>
</dbReference>
<feature type="transmembrane region" description="Helical" evidence="1">
    <location>
        <begin position="424"/>
        <end position="444"/>
    </location>
</feature>
<evidence type="ECO:0000259" key="3">
    <source>
        <dbReference type="Pfam" id="PF10192"/>
    </source>
</evidence>
<feature type="domain" description="GPR180/TMEM145 transmembrane" evidence="3">
    <location>
        <begin position="210"/>
        <end position="282"/>
    </location>
</feature>
<proteinExistence type="predicted"/>
<feature type="transmembrane region" description="Helical" evidence="1">
    <location>
        <begin position="390"/>
        <end position="412"/>
    </location>
</feature>
<keyword evidence="1" id="KW-0812">Transmembrane</keyword>
<dbReference type="EMBL" id="HBIW01013095">
    <property type="protein sequence ID" value="CAE0695810.1"/>
    <property type="molecule type" value="Transcribed_RNA"/>
</dbReference>
<sequence length="488" mass="53124">MAARGLLLAAAALAPARAKVVTGEARLTGEFTEHDVVKFAFRVGRGSAALTVWTEEGDDYASDELKAYAYLDDDWDKVLRATTCDEKVKLARWSAPVDLRKDNALDAEWAPWRPPASSKFWAHRRAMTSSIRTHVWYFTLADCSLERYLHPVPAVHYRAEMRDGDSHLPVDENGLRPLHFFNMVTAFVLVYAVGKRIALAAAGRAKKGDGDRDVHAAEVLLCAAAACDALSSFFELRHLAAYASNGVGSHFSDALSAYFEALCDALLAALTLCIAAGWTLASRLGDDEKAGRGPLRDETPAEKAASAVAPLARLLRAPGVEASSGLLGWITLHLVLAQWSRWEGDDFDSFHDFEHWPGKLVVVVRVVLFLVLIPVALRTQACAGHRLRRFYVGWAAVGGAWALSLPLVTFVAASLPPYTRHRTVQWVCSLVQTAALVLYALLFAGRANRAFREASTVGDGGANLDFGSSLPRRGGAKLRFGGVKVRVD</sequence>
<evidence type="ECO:0000256" key="1">
    <source>
        <dbReference type="SAM" id="Phobius"/>
    </source>
</evidence>
<protein>
    <recommendedName>
        <fullName evidence="3">GPR180/TMEM145 transmembrane domain-containing protein</fullName>
    </recommendedName>
</protein>
<feature type="chain" id="PRO_5030641645" description="GPR180/TMEM145 transmembrane domain-containing protein" evidence="2">
    <location>
        <begin position="19"/>
        <end position="488"/>
    </location>
</feature>
<keyword evidence="2" id="KW-0732">Signal</keyword>
<dbReference type="AlphaFoldDB" id="A0A7S3ZVZ7"/>
<keyword evidence="1" id="KW-1133">Transmembrane helix</keyword>
<evidence type="ECO:0000256" key="2">
    <source>
        <dbReference type="SAM" id="SignalP"/>
    </source>
</evidence>
<feature type="domain" description="GPR180/TMEM145 transmembrane" evidence="3">
    <location>
        <begin position="330"/>
        <end position="437"/>
    </location>
</feature>
<dbReference type="InterPro" id="IPR047831">
    <property type="entry name" value="GPR180/TMEM145"/>
</dbReference>
<gene>
    <name evidence="4" type="ORF">PCAL00307_LOCUS11246</name>
</gene>
<dbReference type="GO" id="GO:0019236">
    <property type="term" value="P:response to pheromone"/>
    <property type="evidence" value="ECO:0007669"/>
    <property type="project" value="InterPro"/>
</dbReference>
<name>A0A7S3ZVZ7_9STRA</name>
<dbReference type="PANTHER" id="PTHR23252">
    <property type="entry name" value="INTIMAL THICKNESS RECEPTOR-RELATED"/>
    <property type="match status" value="1"/>
</dbReference>
<feature type="signal peptide" evidence="2">
    <location>
        <begin position="1"/>
        <end position="18"/>
    </location>
</feature>
<dbReference type="InterPro" id="IPR019336">
    <property type="entry name" value="GPR180/TMEM145_TM"/>
</dbReference>
<evidence type="ECO:0000313" key="4">
    <source>
        <dbReference type="EMBL" id="CAE0695810.1"/>
    </source>
</evidence>
<keyword evidence="1" id="KW-0472">Membrane</keyword>